<dbReference type="Proteomes" id="UP001152607">
    <property type="component" value="Unassembled WGS sequence"/>
</dbReference>
<evidence type="ECO:0000313" key="3">
    <source>
        <dbReference type="Proteomes" id="UP001152607"/>
    </source>
</evidence>
<keyword evidence="1" id="KW-0472">Membrane</keyword>
<keyword evidence="1" id="KW-1133">Transmembrane helix</keyword>
<comment type="caution">
    <text evidence="2">The sequence shown here is derived from an EMBL/GenBank/DDBJ whole genome shotgun (WGS) entry which is preliminary data.</text>
</comment>
<reference evidence="2" key="1">
    <citation type="submission" date="2023-01" db="EMBL/GenBank/DDBJ databases">
        <authorList>
            <person name="Van Ghelder C."/>
            <person name="Rancurel C."/>
        </authorList>
    </citation>
    <scope>NUCLEOTIDE SEQUENCE</scope>
    <source>
        <strain evidence="2">CNCM I-4278</strain>
    </source>
</reference>
<keyword evidence="1" id="KW-0812">Transmembrane</keyword>
<gene>
    <name evidence="2" type="ORF">PDIGIT_LOCUS9036</name>
</gene>
<feature type="transmembrane region" description="Helical" evidence="1">
    <location>
        <begin position="39"/>
        <end position="60"/>
    </location>
</feature>
<evidence type="ECO:0000256" key="1">
    <source>
        <dbReference type="SAM" id="Phobius"/>
    </source>
</evidence>
<organism evidence="2 3">
    <name type="scientific">Periconia digitata</name>
    <dbReference type="NCBI Taxonomy" id="1303443"/>
    <lineage>
        <taxon>Eukaryota</taxon>
        <taxon>Fungi</taxon>
        <taxon>Dikarya</taxon>
        <taxon>Ascomycota</taxon>
        <taxon>Pezizomycotina</taxon>
        <taxon>Dothideomycetes</taxon>
        <taxon>Pleosporomycetidae</taxon>
        <taxon>Pleosporales</taxon>
        <taxon>Massarineae</taxon>
        <taxon>Periconiaceae</taxon>
        <taxon>Periconia</taxon>
    </lineage>
</organism>
<keyword evidence="3" id="KW-1185">Reference proteome</keyword>
<name>A0A9W4UGA8_9PLEO</name>
<proteinExistence type="predicted"/>
<sequence>MNLLFGVLYNVSRLCVSEYWKCVYEMWAVDMLEQQALDYIFTSSVLCLIRATNIITLILVSKWSFSTA</sequence>
<evidence type="ECO:0000313" key="2">
    <source>
        <dbReference type="EMBL" id="CAI6335948.1"/>
    </source>
</evidence>
<protein>
    <submittedName>
        <fullName evidence="2">Uncharacterized protein</fullName>
    </submittedName>
</protein>
<dbReference type="EMBL" id="CAOQHR010000006">
    <property type="protein sequence ID" value="CAI6335948.1"/>
    <property type="molecule type" value="Genomic_DNA"/>
</dbReference>
<dbReference type="AlphaFoldDB" id="A0A9W4UGA8"/>
<accession>A0A9W4UGA8</accession>